<keyword evidence="3" id="KW-1185">Reference proteome</keyword>
<dbReference type="InterPro" id="IPR002686">
    <property type="entry name" value="Transposase_17"/>
</dbReference>
<evidence type="ECO:0000259" key="1">
    <source>
        <dbReference type="SMART" id="SM01321"/>
    </source>
</evidence>
<feature type="domain" description="Transposase IS200-like" evidence="1">
    <location>
        <begin position="12"/>
        <end position="179"/>
    </location>
</feature>
<dbReference type="SMART" id="SM01321">
    <property type="entry name" value="Y1_Tnp"/>
    <property type="match status" value="1"/>
</dbReference>
<dbReference type="PANTHER" id="PTHR34322:SF2">
    <property type="entry name" value="TRANSPOSASE IS200-LIKE DOMAIN-CONTAINING PROTEIN"/>
    <property type="match status" value="1"/>
</dbReference>
<dbReference type="AlphaFoldDB" id="A0A178IHB3"/>
<proteinExistence type="predicted"/>
<name>A0A178IHB3_9BACT</name>
<reference evidence="2 3" key="1">
    <citation type="submission" date="2016-01" db="EMBL/GenBank/DDBJ databases">
        <title>High potential of lignocellulose degradation of a new Verrucomicrobia species.</title>
        <authorList>
            <person name="Wang Y."/>
            <person name="Shi Y."/>
            <person name="Qiu Z."/>
            <person name="Liu S."/>
            <person name="Yang H."/>
        </authorList>
    </citation>
    <scope>NUCLEOTIDE SEQUENCE [LARGE SCALE GENOMIC DNA]</scope>
    <source>
        <strain evidence="2 3">TSB47</strain>
    </source>
</reference>
<dbReference type="GO" id="GO:0006313">
    <property type="term" value="P:DNA transposition"/>
    <property type="evidence" value="ECO:0007669"/>
    <property type="project" value="InterPro"/>
</dbReference>
<dbReference type="PANTHER" id="PTHR34322">
    <property type="entry name" value="TRANSPOSASE, Y1_TNP DOMAIN-CONTAINING"/>
    <property type="match status" value="1"/>
</dbReference>
<accession>A0A178IHB3</accession>
<comment type="caution">
    <text evidence="2">The sequence shown here is derived from an EMBL/GenBank/DDBJ whole genome shotgun (WGS) entry which is preliminary data.</text>
</comment>
<dbReference type="Gene3D" id="3.30.70.1290">
    <property type="entry name" value="Transposase IS200-like"/>
    <property type="match status" value="1"/>
</dbReference>
<dbReference type="RefSeq" id="WP_068770703.1">
    <property type="nucleotide sequence ID" value="NZ_CP109796.1"/>
</dbReference>
<dbReference type="OrthoDB" id="184770at2"/>
<dbReference type="STRING" id="1184151.AW736_13415"/>
<evidence type="ECO:0000313" key="2">
    <source>
        <dbReference type="EMBL" id="OAM89392.1"/>
    </source>
</evidence>
<dbReference type="SUPFAM" id="SSF143422">
    <property type="entry name" value="Transposase IS200-like"/>
    <property type="match status" value="1"/>
</dbReference>
<organism evidence="2 3">
    <name type="scientific">Termitidicoccus mucosus</name>
    <dbReference type="NCBI Taxonomy" id="1184151"/>
    <lineage>
        <taxon>Bacteria</taxon>
        <taxon>Pseudomonadati</taxon>
        <taxon>Verrucomicrobiota</taxon>
        <taxon>Opitutia</taxon>
        <taxon>Opitutales</taxon>
        <taxon>Opitutaceae</taxon>
        <taxon>Termitidicoccus</taxon>
    </lineage>
</organism>
<dbReference type="Proteomes" id="UP000078486">
    <property type="component" value="Unassembled WGS sequence"/>
</dbReference>
<dbReference type="GO" id="GO:0003677">
    <property type="term" value="F:DNA binding"/>
    <property type="evidence" value="ECO:0007669"/>
    <property type="project" value="InterPro"/>
</dbReference>
<dbReference type="GO" id="GO:0004803">
    <property type="term" value="F:transposase activity"/>
    <property type="evidence" value="ECO:0007669"/>
    <property type="project" value="InterPro"/>
</dbReference>
<dbReference type="Pfam" id="PF01797">
    <property type="entry name" value="Y1_Tnp"/>
    <property type="match status" value="1"/>
</dbReference>
<evidence type="ECO:0000313" key="3">
    <source>
        <dbReference type="Proteomes" id="UP000078486"/>
    </source>
</evidence>
<gene>
    <name evidence="2" type="ORF">AW736_13415</name>
</gene>
<sequence length="331" mass="37381">MRTARIKVSPVEGEAVYHCMTRTVNGERLLDDPAKETLRKQLWQVADYCGVQILTYTILSNHFHVLARVPPAAEISDIELLRRYRVMYPKPTPYQAARLDVIEAQLKTVGPEADAWRKRQLALMGDISQFMKLLKQRFSVWFNRSHRRYGTLWSERFKSVLLEPKGRVLETMAAYIDLNCVRAGLAADPKDYRFCGYAEAVAGGKPARAGLAHIIGESKLWSAVQAAYRESLFGKGSVPRERAAALTPEQLGQVLKAKARLPLATVLRCRIRYFTDGAVLGGKAFVAQHLARYRRNLHRRAHSVPRPLPALTDWGGELTTLRGLRKQSFGL</sequence>
<dbReference type="InterPro" id="IPR036515">
    <property type="entry name" value="Transposase_17_sf"/>
</dbReference>
<protein>
    <submittedName>
        <fullName evidence="2">Transposase</fullName>
    </submittedName>
</protein>
<dbReference type="EMBL" id="LRRQ01000097">
    <property type="protein sequence ID" value="OAM89392.1"/>
    <property type="molecule type" value="Genomic_DNA"/>
</dbReference>